<keyword evidence="2" id="KW-0812">Transmembrane</keyword>
<comment type="caution">
    <text evidence="4">The sequence shown here is derived from an EMBL/GenBank/DDBJ whole genome shotgun (WGS) entry which is preliminary data.</text>
</comment>
<proteinExistence type="predicted"/>
<keyword evidence="5" id="KW-1185">Reference proteome</keyword>
<feature type="region of interest" description="Disordered" evidence="1">
    <location>
        <begin position="106"/>
        <end position="166"/>
    </location>
</feature>
<sequence length="166" mass="16753">MRRKRGGPGAGDRGLATVWVAVTAATLCAVFAMVLALGQAVSARHRAGGAADLAALAAADRALRGAEVACGVAGEVAVAQGAEIVRCVVQGEIADVTARARFGPYTPEVRSRAGPPEAPPSPVRPAAPSYAEESVHTHGLIPQRLPAADPRSALQGALPRAPAAPF</sequence>
<accession>A0ABV9VB63</accession>
<gene>
    <name evidence="4" type="ORF">ACFPL4_18960</name>
</gene>
<dbReference type="Pfam" id="PF13400">
    <property type="entry name" value="Tad"/>
    <property type="match status" value="1"/>
</dbReference>
<evidence type="ECO:0000256" key="1">
    <source>
        <dbReference type="SAM" id="MobiDB-lite"/>
    </source>
</evidence>
<feature type="transmembrane region" description="Helical" evidence="2">
    <location>
        <begin position="16"/>
        <end position="37"/>
    </location>
</feature>
<dbReference type="GeneID" id="31237836"/>
<organism evidence="4 5">
    <name type="scientific">Streptomyces atroolivaceus</name>
    <dbReference type="NCBI Taxonomy" id="66869"/>
    <lineage>
        <taxon>Bacteria</taxon>
        <taxon>Bacillati</taxon>
        <taxon>Actinomycetota</taxon>
        <taxon>Actinomycetes</taxon>
        <taxon>Kitasatosporales</taxon>
        <taxon>Streptomycetaceae</taxon>
        <taxon>Streptomyces</taxon>
    </lineage>
</organism>
<keyword evidence="2" id="KW-1133">Transmembrane helix</keyword>
<feature type="domain" description="Putative Flp pilus-assembly TadG-like N-terminal" evidence="3">
    <location>
        <begin position="14"/>
        <end position="60"/>
    </location>
</feature>
<dbReference type="InterPro" id="IPR028087">
    <property type="entry name" value="Tad_N"/>
</dbReference>
<evidence type="ECO:0000313" key="5">
    <source>
        <dbReference type="Proteomes" id="UP001595908"/>
    </source>
</evidence>
<evidence type="ECO:0000256" key="2">
    <source>
        <dbReference type="SAM" id="Phobius"/>
    </source>
</evidence>
<keyword evidence="2" id="KW-0472">Membrane</keyword>
<protein>
    <submittedName>
        <fullName evidence="4">Rv3654c family TadE-like protein</fullName>
    </submittedName>
</protein>
<reference evidence="5" key="1">
    <citation type="journal article" date="2019" name="Int. J. Syst. Evol. Microbiol.">
        <title>The Global Catalogue of Microorganisms (GCM) 10K type strain sequencing project: providing services to taxonomists for standard genome sequencing and annotation.</title>
        <authorList>
            <consortium name="The Broad Institute Genomics Platform"/>
            <consortium name="The Broad Institute Genome Sequencing Center for Infectious Disease"/>
            <person name="Wu L."/>
            <person name="Ma J."/>
        </authorList>
    </citation>
    <scope>NUCLEOTIDE SEQUENCE [LARGE SCALE GENOMIC DNA]</scope>
    <source>
        <strain evidence="5">ICMP 257</strain>
    </source>
</reference>
<name>A0ABV9VB63_STRAZ</name>
<dbReference type="Proteomes" id="UP001595908">
    <property type="component" value="Unassembled WGS sequence"/>
</dbReference>
<dbReference type="EMBL" id="JBHSJE010000004">
    <property type="protein sequence ID" value="MFC4980405.1"/>
    <property type="molecule type" value="Genomic_DNA"/>
</dbReference>
<evidence type="ECO:0000259" key="3">
    <source>
        <dbReference type="Pfam" id="PF13400"/>
    </source>
</evidence>
<feature type="compositionally biased region" description="Pro residues" evidence="1">
    <location>
        <begin position="116"/>
        <end position="125"/>
    </location>
</feature>
<dbReference type="RefSeq" id="WP_244299985.1">
    <property type="nucleotide sequence ID" value="NZ_JBHSJE010000004.1"/>
</dbReference>
<evidence type="ECO:0000313" key="4">
    <source>
        <dbReference type="EMBL" id="MFC4980405.1"/>
    </source>
</evidence>
<dbReference type="NCBIfam" id="TIGR03816">
    <property type="entry name" value="tadE_like_DECH"/>
    <property type="match status" value="1"/>
</dbReference>
<dbReference type="InterPro" id="IPR021202">
    <property type="entry name" value="Rv3654c-like"/>
</dbReference>